<dbReference type="GO" id="GO:0045779">
    <property type="term" value="P:negative regulation of bone resorption"/>
    <property type="evidence" value="ECO:0007669"/>
    <property type="project" value="TreeGrafter"/>
</dbReference>
<protein>
    <recommendedName>
        <fullName evidence="4">SH2 domain-containing protein</fullName>
    </recommendedName>
</protein>
<dbReference type="Proteomes" id="UP000694521">
    <property type="component" value="Unplaced"/>
</dbReference>
<evidence type="ECO:0000256" key="1">
    <source>
        <dbReference type="ARBA" id="ARBA00022859"/>
    </source>
</evidence>
<dbReference type="Pfam" id="PF00017">
    <property type="entry name" value="SH2"/>
    <property type="match status" value="1"/>
</dbReference>
<organism evidence="5 6">
    <name type="scientific">Anser cygnoides</name>
    <name type="common">Swan goose</name>
    <dbReference type="NCBI Taxonomy" id="8845"/>
    <lineage>
        <taxon>Eukaryota</taxon>
        <taxon>Metazoa</taxon>
        <taxon>Chordata</taxon>
        <taxon>Craniata</taxon>
        <taxon>Vertebrata</taxon>
        <taxon>Euteleostomi</taxon>
        <taxon>Archelosauria</taxon>
        <taxon>Archosauria</taxon>
        <taxon>Dinosauria</taxon>
        <taxon>Saurischia</taxon>
        <taxon>Theropoda</taxon>
        <taxon>Coelurosauria</taxon>
        <taxon>Aves</taxon>
        <taxon>Neognathae</taxon>
        <taxon>Galloanserae</taxon>
        <taxon>Anseriformes</taxon>
        <taxon>Anatidae</taxon>
        <taxon>Anserinae</taxon>
        <taxon>Anser</taxon>
    </lineage>
</organism>
<accession>A0A8B9D1G8</accession>
<dbReference type="Gene3D" id="3.30.505.10">
    <property type="entry name" value="SH2 domain"/>
    <property type="match status" value="1"/>
</dbReference>
<proteinExistence type="predicted"/>
<evidence type="ECO:0000256" key="3">
    <source>
        <dbReference type="PROSITE-ProRule" id="PRU00191"/>
    </source>
</evidence>
<name>A0A8B9D1G8_ANSCY</name>
<dbReference type="GO" id="GO:0009968">
    <property type="term" value="P:negative regulation of signal transduction"/>
    <property type="evidence" value="ECO:0007669"/>
    <property type="project" value="TreeGrafter"/>
</dbReference>
<evidence type="ECO:0000256" key="2">
    <source>
        <dbReference type="ARBA" id="ARBA00022999"/>
    </source>
</evidence>
<dbReference type="PROSITE" id="PS50001">
    <property type="entry name" value="SH2"/>
    <property type="match status" value="1"/>
</dbReference>
<sequence>MPAFPFFHGKITRKACEELLCKNGKNGSYLIRESESVEGALCLCVFLTVDEKHNVHNVFHSFEELIYTYRTSCEIDLQTNFIFLSLQTSEGIPEKVFRTLKDLIYNYEKPNQGLVTNLRYPVKKTKPLQRREKKKKPSNLCLLVICVKTRLTFS</sequence>
<dbReference type="GO" id="GO:0045579">
    <property type="term" value="P:positive regulation of B cell differentiation"/>
    <property type="evidence" value="ECO:0007669"/>
    <property type="project" value="TreeGrafter"/>
</dbReference>
<dbReference type="PANTHER" id="PTHR46051:SF3">
    <property type="entry name" value="PHOSPHATIDYLINOSITOL 3,4,5-TRISPHOSPHATE 5-PHOSPHATASE 1"/>
    <property type="match status" value="1"/>
</dbReference>
<dbReference type="SMART" id="SM00252">
    <property type="entry name" value="SH2"/>
    <property type="match status" value="1"/>
</dbReference>
<evidence type="ECO:0000313" key="5">
    <source>
        <dbReference type="Ensembl" id="ENSACDP00005000589.1"/>
    </source>
</evidence>
<keyword evidence="2 3" id="KW-0727">SH2 domain</keyword>
<dbReference type="PANTHER" id="PTHR46051">
    <property type="entry name" value="SH2 DOMAIN-CONTAINING PROTEIN"/>
    <property type="match status" value="1"/>
</dbReference>
<dbReference type="Ensembl" id="ENSACDT00005000691.1">
    <property type="protein sequence ID" value="ENSACDP00005000589.1"/>
    <property type="gene ID" value="ENSACDG00005000404.1"/>
</dbReference>
<evidence type="ECO:0000313" key="6">
    <source>
        <dbReference type="Proteomes" id="UP000694521"/>
    </source>
</evidence>
<dbReference type="InterPro" id="IPR036860">
    <property type="entry name" value="SH2_dom_sf"/>
</dbReference>
<keyword evidence="1" id="KW-0391">Immunity</keyword>
<dbReference type="GO" id="GO:0045659">
    <property type="term" value="P:negative regulation of neutrophil differentiation"/>
    <property type="evidence" value="ECO:0007669"/>
    <property type="project" value="TreeGrafter"/>
</dbReference>
<dbReference type="GO" id="GO:0002376">
    <property type="term" value="P:immune system process"/>
    <property type="evidence" value="ECO:0007669"/>
    <property type="project" value="UniProtKB-KW"/>
</dbReference>
<reference evidence="5" key="2">
    <citation type="submission" date="2025-09" db="UniProtKB">
        <authorList>
            <consortium name="Ensembl"/>
        </authorList>
    </citation>
    <scope>IDENTIFICATION</scope>
</reference>
<evidence type="ECO:0000259" key="4">
    <source>
        <dbReference type="PROSITE" id="PS50001"/>
    </source>
</evidence>
<keyword evidence="6" id="KW-1185">Reference proteome</keyword>
<dbReference type="GO" id="GO:0005829">
    <property type="term" value="C:cytosol"/>
    <property type="evidence" value="ECO:0007669"/>
    <property type="project" value="TreeGrafter"/>
</dbReference>
<dbReference type="PRINTS" id="PR00401">
    <property type="entry name" value="SH2DOMAIN"/>
</dbReference>
<dbReference type="InterPro" id="IPR000980">
    <property type="entry name" value="SH2"/>
</dbReference>
<dbReference type="AlphaFoldDB" id="A0A8B9D1G8"/>
<reference evidence="5" key="1">
    <citation type="submission" date="2025-08" db="UniProtKB">
        <authorList>
            <consortium name="Ensembl"/>
        </authorList>
    </citation>
    <scope>IDENTIFICATION</scope>
</reference>
<feature type="domain" description="SH2" evidence="4">
    <location>
        <begin position="6"/>
        <end position="122"/>
    </location>
</feature>
<dbReference type="GO" id="GO:0050776">
    <property type="term" value="P:regulation of immune response"/>
    <property type="evidence" value="ECO:0007669"/>
    <property type="project" value="TreeGrafter"/>
</dbReference>
<dbReference type="SUPFAM" id="SSF55550">
    <property type="entry name" value="SH2 domain"/>
    <property type="match status" value="1"/>
</dbReference>